<dbReference type="Proteomes" id="UP000460561">
    <property type="component" value="Unassembled WGS sequence"/>
</dbReference>
<gene>
    <name evidence="3" type="ORF">GRI39_07845</name>
</gene>
<feature type="compositionally biased region" description="Low complexity" evidence="1">
    <location>
        <begin position="38"/>
        <end position="78"/>
    </location>
</feature>
<feature type="compositionally biased region" description="Basic and acidic residues" evidence="1">
    <location>
        <begin position="21"/>
        <end position="37"/>
    </location>
</feature>
<reference evidence="3 4" key="1">
    <citation type="submission" date="2019-12" db="EMBL/GenBank/DDBJ databases">
        <title>Genomic-based taxomic classification of the family Erythrobacteraceae.</title>
        <authorList>
            <person name="Xu L."/>
        </authorList>
    </citation>
    <scope>NUCLEOTIDE SEQUENCE [LARGE SCALE GENOMIC DNA]</scope>
    <source>
        <strain evidence="3 4">DSM 18604</strain>
    </source>
</reference>
<dbReference type="Pfam" id="PF09361">
    <property type="entry name" value="Phasin_2"/>
    <property type="match status" value="1"/>
</dbReference>
<dbReference type="RefSeq" id="WP_160739115.1">
    <property type="nucleotide sequence ID" value="NZ_WTYQ01000002.1"/>
</dbReference>
<organism evidence="3 4">
    <name type="scientific">Altericroceibacterium indicum</name>
    <dbReference type="NCBI Taxonomy" id="374177"/>
    <lineage>
        <taxon>Bacteria</taxon>
        <taxon>Pseudomonadati</taxon>
        <taxon>Pseudomonadota</taxon>
        <taxon>Alphaproteobacteria</taxon>
        <taxon>Sphingomonadales</taxon>
        <taxon>Erythrobacteraceae</taxon>
        <taxon>Altericroceibacterium</taxon>
    </lineage>
</organism>
<evidence type="ECO:0000313" key="3">
    <source>
        <dbReference type="EMBL" id="MXP25953.1"/>
    </source>
</evidence>
<feature type="domain" description="Phasin" evidence="2">
    <location>
        <begin position="166"/>
        <end position="263"/>
    </location>
</feature>
<protein>
    <submittedName>
        <fullName evidence="3">Phasin family protein</fullName>
    </submittedName>
</protein>
<evidence type="ECO:0000256" key="1">
    <source>
        <dbReference type="SAM" id="MobiDB-lite"/>
    </source>
</evidence>
<accession>A0A845A9M0</accession>
<feature type="compositionally biased region" description="Polar residues" evidence="1">
    <location>
        <begin position="111"/>
        <end position="120"/>
    </location>
</feature>
<dbReference type="AlphaFoldDB" id="A0A845A9M0"/>
<proteinExistence type="predicted"/>
<evidence type="ECO:0000259" key="2">
    <source>
        <dbReference type="Pfam" id="PF09361"/>
    </source>
</evidence>
<evidence type="ECO:0000313" key="4">
    <source>
        <dbReference type="Proteomes" id="UP000460561"/>
    </source>
</evidence>
<feature type="region of interest" description="Disordered" evidence="1">
    <location>
        <begin position="1"/>
        <end position="121"/>
    </location>
</feature>
<comment type="caution">
    <text evidence="3">The sequence shown here is derived from an EMBL/GenBank/DDBJ whole genome shotgun (WGS) entry which is preliminary data.</text>
</comment>
<name>A0A845A9M0_9SPHN</name>
<dbReference type="EMBL" id="WTYQ01000002">
    <property type="protein sequence ID" value="MXP25953.1"/>
    <property type="molecule type" value="Genomic_DNA"/>
</dbReference>
<sequence>MDESQDKAIQSAEKTSVKLPSSKDDSSKALASEKPKETAPAAAKAEPAKSSAPAASSAPKVSEPAKATPVQKKTAVKAAVKKPAARSTGKAKANPAEGTKTEKAAPVAAKVSQSETTPKATISELKEQIMATAKTNEFTGTMDTAMKDIQARASAAYEKSQEMMGEMTEFTKGNVEAMVEAGKILSSGMQEMSKAYVEDAKSAYEAATTDMKAMAAVKSPTELFQLQSNLMRRHFDSMVAFGSKSSDDMVKLANDAIAPLSGRMTVATEKFSKVA</sequence>
<keyword evidence="4" id="KW-1185">Reference proteome</keyword>
<dbReference type="OrthoDB" id="8479795at2"/>
<dbReference type="InterPro" id="IPR018968">
    <property type="entry name" value="Phasin"/>
</dbReference>